<evidence type="ECO:0000313" key="3">
    <source>
        <dbReference type="Proteomes" id="UP000003340"/>
    </source>
</evidence>
<sequence length="113" mass="13132">MIPCASKNGNFERRLFLPKFVSFEALGQPEAYLSPKSGDSNRSQINQASRAVAGIIDSELTPRQRQIIQLYYNQRLNTTQIAELLKINKSTVSRTLARAQNKVYRFLRYYRFR</sequence>
<dbReference type="Gene3D" id="1.10.10.10">
    <property type="entry name" value="Winged helix-like DNA-binding domain superfamily/Winged helix DNA-binding domain"/>
    <property type="match status" value="1"/>
</dbReference>
<evidence type="ECO:0000313" key="2">
    <source>
        <dbReference type="EMBL" id="EEG31249.1"/>
    </source>
</evidence>
<dbReference type="InterPro" id="IPR013324">
    <property type="entry name" value="RNA_pol_sigma_r3/r4-like"/>
</dbReference>
<reference evidence="2 3" key="2">
    <citation type="submission" date="2009-02" db="EMBL/GenBank/DDBJ databases">
        <title>Draft genome sequence of Clostridium methylpentosum (DSM 5476).</title>
        <authorList>
            <person name="Sudarsanam P."/>
            <person name="Ley R."/>
            <person name="Guruge J."/>
            <person name="Turnbaugh P.J."/>
            <person name="Mahowald M."/>
            <person name="Liep D."/>
            <person name="Gordon J."/>
        </authorList>
    </citation>
    <scope>NUCLEOTIDE SEQUENCE [LARGE SCALE GENOMIC DNA]</scope>
    <source>
        <strain evidence="2 3">DSM 5476</strain>
    </source>
</reference>
<evidence type="ECO:0000259" key="1">
    <source>
        <dbReference type="Pfam" id="PF04545"/>
    </source>
</evidence>
<dbReference type="InterPro" id="IPR036388">
    <property type="entry name" value="WH-like_DNA-bd_sf"/>
</dbReference>
<reference evidence="2 3" key="1">
    <citation type="submission" date="2009-01" db="EMBL/GenBank/DDBJ databases">
        <authorList>
            <person name="Fulton L."/>
            <person name="Clifton S."/>
            <person name="Fulton B."/>
            <person name="Xu J."/>
            <person name="Minx P."/>
            <person name="Pepin K.H."/>
            <person name="Johnson M."/>
            <person name="Bhonagiri V."/>
            <person name="Nash W.E."/>
            <person name="Mardis E.R."/>
            <person name="Wilson R.K."/>
        </authorList>
    </citation>
    <scope>NUCLEOTIDE SEQUENCE [LARGE SCALE GENOMIC DNA]</scope>
    <source>
        <strain evidence="2 3">DSM 5476</strain>
    </source>
</reference>
<organism evidence="2 3">
    <name type="scientific">[Clostridium] methylpentosum DSM 5476</name>
    <dbReference type="NCBI Taxonomy" id="537013"/>
    <lineage>
        <taxon>Bacteria</taxon>
        <taxon>Bacillati</taxon>
        <taxon>Bacillota</taxon>
        <taxon>Clostridia</taxon>
        <taxon>Eubacteriales</taxon>
        <taxon>Oscillospiraceae</taxon>
        <taxon>Oscillospiraceae incertae sedis</taxon>
    </lineage>
</organism>
<feature type="domain" description="RNA polymerase sigma-70 region 4" evidence="1">
    <location>
        <begin position="59"/>
        <end position="103"/>
    </location>
</feature>
<dbReference type="Proteomes" id="UP000003340">
    <property type="component" value="Unassembled WGS sequence"/>
</dbReference>
<dbReference type="Pfam" id="PF04545">
    <property type="entry name" value="Sigma70_r4"/>
    <property type="match status" value="1"/>
</dbReference>
<protein>
    <submittedName>
        <fullName evidence="2">Sigma-70, region 4</fullName>
    </submittedName>
</protein>
<dbReference type="HOGENOM" id="CLU_2129145_0_0_9"/>
<dbReference type="SUPFAM" id="SSF88659">
    <property type="entry name" value="Sigma3 and sigma4 domains of RNA polymerase sigma factors"/>
    <property type="match status" value="1"/>
</dbReference>
<keyword evidence="3" id="KW-1185">Reference proteome</keyword>
<name>C0EB29_9FIRM</name>
<dbReference type="EMBL" id="ACEC01000040">
    <property type="protein sequence ID" value="EEG31249.1"/>
    <property type="molecule type" value="Genomic_DNA"/>
</dbReference>
<gene>
    <name evidence="2" type="ORF">CLOSTMETH_01046</name>
</gene>
<dbReference type="InterPro" id="IPR007630">
    <property type="entry name" value="RNA_pol_sigma70_r4"/>
</dbReference>
<dbReference type="NCBIfam" id="TIGR02937">
    <property type="entry name" value="sigma70-ECF"/>
    <property type="match status" value="1"/>
</dbReference>
<comment type="caution">
    <text evidence="2">The sequence shown here is derived from an EMBL/GenBank/DDBJ whole genome shotgun (WGS) entry which is preliminary data.</text>
</comment>
<dbReference type="GO" id="GO:0006352">
    <property type="term" value="P:DNA-templated transcription initiation"/>
    <property type="evidence" value="ECO:0007669"/>
    <property type="project" value="InterPro"/>
</dbReference>
<dbReference type="InterPro" id="IPR014284">
    <property type="entry name" value="RNA_pol_sigma-70_dom"/>
</dbReference>
<dbReference type="AlphaFoldDB" id="C0EB29"/>
<dbReference type="GO" id="GO:0003700">
    <property type="term" value="F:DNA-binding transcription factor activity"/>
    <property type="evidence" value="ECO:0007669"/>
    <property type="project" value="InterPro"/>
</dbReference>
<accession>C0EB29</accession>
<proteinExistence type="predicted"/>
<dbReference type="STRING" id="537013.CLOSTMETH_01046"/>